<comment type="pathway">
    <text evidence="1">Mycotoxin biosynthesis.</text>
</comment>
<proteinExistence type="inferred from homology"/>
<evidence type="ECO:0000313" key="5">
    <source>
        <dbReference type="Proteomes" id="UP000253664"/>
    </source>
</evidence>
<evidence type="ECO:0000256" key="2">
    <source>
        <dbReference type="ARBA" id="ARBA00023002"/>
    </source>
</evidence>
<dbReference type="PANTHER" id="PTHR33365">
    <property type="entry name" value="YALI0B05434P"/>
    <property type="match status" value="1"/>
</dbReference>
<organism evidence="4 5">
    <name type="scientific">Ophiocordyceps polyrhachis-furcata BCC 54312</name>
    <dbReference type="NCBI Taxonomy" id="1330021"/>
    <lineage>
        <taxon>Eukaryota</taxon>
        <taxon>Fungi</taxon>
        <taxon>Dikarya</taxon>
        <taxon>Ascomycota</taxon>
        <taxon>Pezizomycotina</taxon>
        <taxon>Sordariomycetes</taxon>
        <taxon>Hypocreomycetidae</taxon>
        <taxon>Hypocreales</taxon>
        <taxon>Ophiocordycipitaceae</taxon>
        <taxon>Ophiocordyceps</taxon>
    </lineage>
</organism>
<evidence type="ECO:0000256" key="1">
    <source>
        <dbReference type="ARBA" id="ARBA00004685"/>
    </source>
</evidence>
<dbReference type="STRING" id="1330021.A0A367L6D6"/>
<dbReference type="GO" id="GO:0043386">
    <property type="term" value="P:mycotoxin biosynthetic process"/>
    <property type="evidence" value="ECO:0007669"/>
    <property type="project" value="InterPro"/>
</dbReference>
<comment type="similarity">
    <text evidence="3">Belongs to the ustYa family.</text>
</comment>
<sequence length="158" mass="18124">MADGDLQGAKELFGVEPSKEPAKEAWRSLIPRGKGFVMIRNSTSLADFPGLKHAEREEQQACVAVFHQLHCLYMTYAAYWDARAGKFDEIPPRHLIHCWDYLRQSIMCAGDTSLEWVSEHQPLPNATTGWGFQHTCKNFDAIYDWAERHRSKENEGIE</sequence>
<dbReference type="AlphaFoldDB" id="A0A367L6D6"/>
<dbReference type="InterPro" id="IPR021765">
    <property type="entry name" value="UstYa-like"/>
</dbReference>
<dbReference type="Proteomes" id="UP000253664">
    <property type="component" value="Unassembled WGS sequence"/>
</dbReference>
<dbReference type="GO" id="GO:0016491">
    <property type="term" value="F:oxidoreductase activity"/>
    <property type="evidence" value="ECO:0007669"/>
    <property type="project" value="UniProtKB-KW"/>
</dbReference>
<comment type="caution">
    <text evidence="4">The sequence shown here is derived from an EMBL/GenBank/DDBJ whole genome shotgun (WGS) entry which is preliminary data.</text>
</comment>
<dbReference type="Pfam" id="PF11807">
    <property type="entry name" value="UstYa"/>
    <property type="match status" value="1"/>
</dbReference>
<name>A0A367L6D6_9HYPO</name>
<evidence type="ECO:0008006" key="6">
    <source>
        <dbReference type="Google" id="ProtNLM"/>
    </source>
</evidence>
<evidence type="ECO:0000256" key="3">
    <source>
        <dbReference type="ARBA" id="ARBA00035112"/>
    </source>
</evidence>
<protein>
    <recommendedName>
        <fullName evidence="6">Oxidase ustYa</fullName>
    </recommendedName>
</protein>
<dbReference type="OrthoDB" id="3687641at2759"/>
<keyword evidence="2" id="KW-0560">Oxidoreductase</keyword>
<evidence type="ECO:0000313" key="4">
    <source>
        <dbReference type="EMBL" id="RCI09984.1"/>
    </source>
</evidence>
<dbReference type="PANTHER" id="PTHR33365:SF11">
    <property type="entry name" value="TAT PATHWAY SIGNAL SEQUENCE"/>
    <property type="match status" value="1"/>
</dbReference>
<dbReference type="EMBL" id="LKCN02000013">
    <property type="protein sequence ID" value="RCI09984.1"/>
    <property type="molecule type" value="Genomic_DNA"/>
</dbReference>
<reference evidence="4 5" key="1">
    <citation type="journal article" date="2015" name="BMC Genomics">
        <title>Insights from the genome of Ophiocordyceps polyrhachis-furcata to pathogenicity and host specificity in insect fungi.</title>
        <authorList>
            <person name="Wichadakul D."/>
            <person name="Kobmoo N."/>
            <person name="Ingsriswang S."/>
            <person name="Tangphatsornruang S."/>
            <person name="Chantasingh D."/>
            <person name="Luangsa-ard J.J."/>
            <person name="Eurwilaichitr L."/>
        </authorList>
    </citation>
    <scope>NUCLEOTIDE SEQUENCE [LARGE SCALE GENOMIC DNA]</scope>
    <source>
        <strain evidence="4 5">BCC 54312</strain>
    </source>
</reference>
<gene>
    <name evidence="4" type="ORF">L249_8424</name>
</gene>
<keyword evidence="5" id="KW-1185">Reference proteome</keyword>
<accession>A0A367L6D6</accession>